<evidence type="ECO:0000256" key="1">
    <source>
        <dbReference type="SAM" id="Coils"/>
    </source>
</evidence>
<evidence type="ECO:0000313" key="4">
    <source>
        <dbReference type="Proteomes" id="UP000007800"/>
    </source>
</evidence>
<reference evidence="3 4" key="1">
    <citation type="submission" date="2008-07" db="EMBL/GenBank/DDBJ databases">
        <authorList>
            <person name="El-Sayed N."/>
            <person name="Caler E."/>
            <person name="Inman J."/>
            <person name="Amedeo P."/>
            <person name="Hass B."/>
            <person name="Wortman J."/>
        </authorList>
    </citation>
    <scope>NUCLEOTIDE SEQUENCE [LARGE SCALE GENOMIC DNA]</scope>
    <source>
        <strain evidence="4">ATCC 50983 / TXsc</strain>
    </source>
</reference>
<feature type="region of interest" description="Disordered" evidence="2">
    <location>
        <begin position="26"/>
        <end position="70"/>
    </location>
</feature>
<organism evidence="4">
    <name type="scientific">Perkinsus marinus (strain ATCC 50983 / TXsc)</name>
    <dbReference type="NCBI Taxonomy" id="423536"/>
    <lineage>
        <taxon>Eukaryota</taxon>
        <taxon>Sar</taxon>
        <taxon>Alveolata</taxon>
        <taxon>Perkinsozoa</taxon>
        <taxon>Perkinsea</taxon>
        <taxon>Perkinsida</taxon>
        <taxon>Perkinsidae</taxon>
        <taxon>Perkinsus</taxon>
    </lineage>
</organism>
<keyword evidence="1" id="KW-0175">Coiled coil</keyword>
<dbReference type="GeneID" id="9061480"/>
<evidence type="ECO:0000256" key="2">
    <source>
        <dbReference type="SAM" id="MobiDB-lite"/>
    </source>
</evidence>
<name>C5KI54_PERM5</name>
<dbReference type="AlphaFoldDB" id="C5KI54"/>
<dbReference type="EMBL" id="GG673069">
    <property type="protein sequence ID" value="EER16266.1"/>
    <property type="molecule type" value="Genomic_DNA"/>
</dbReference>
<dbReference type="SUPFAM" id="SSF57997">
    <property type="entry name" value="Tropomyosin"/>
    <property type="match status" value="1"/>
</dbReference>
<dbReference type="OrthoDB" id="10507452at2759"/>
<proteinExistence type="predicted"/>
<protein>
    <submittedName>
        <fullName evidence="3">GRIP1-associated protein, putative</fullName>
    </submittedName>
</protein>
<gene>
    <name evidence="3" type="ORF">Pmar_PMAR003730</name>
</gene>
<feature type="compositionally biased region" description="Basic residues" evidence="2">
    <location>
        <begin position="27"/>
        <end position="37"/>
    </location>
</feature>
<dbReference type="InParanoid" id="C5KI54"/>
<dbReference type="Proteomes" id="UP000007800">
    <property type="component" value="Unassembled WGS sequence"/>
</dbReference>
<feature type="coiled-coil region" evidence="1">
    <location>
        <begin position="88"/>
        <end position="263"/>
    </location>
</feature>
<keyword evidence="4" id="KW-1185">Reference proteome</keyword>
<accession>C5KI54</accession>
<feature type="coiled-coil region" evidence="1">
    <location>
        <begin position="434"/>
        <end position="468"/>
    </location>
</feature>
<dbReference type="RefSeq" id="XP_002784470.1">
    <property type="nucleotide sequence ID" value="XM_002784424.1"/>
</dbReference>
<sequence>MQWGGRDSSRSLAVRNAEFATSLRQHVPGRKQTKHRCPSRDRQRTPVARRSVSPQKGMGAITNPFTGTPGRPQDYINRREMQIEKLHSSSLQQELDESMSELAIVQRRCHSLEESLTIAEAQHVKARNMNARLKERLQLFQEQNAENCRIAEMEISKLTARLTSAETTIGRLQDENNALDEAVRAQANELKFLKDVEARLEAERDEAFRGGQKLEESLRELAQDFETVSDQLEREKREAQTAKLQLEELMEASLGQAEKLEAAQRLARASRCVAHSVRRGSQARLCAVVLRSWRKDVLGRARSAEKCRLALRVLRLRGRQGRLKRHGTAAVMMQRRKVLRSTMLKWTTAASRARYIRQVCEHLMSRRSLRLLRQTLLGWVLHLLGCSVTIKERNNEDRLQQALQKTASLRSLLHSQEERIAALETGEEASVTRIKRLKSKLDARDDEIDRLRRDVQLLEEINHKLRLTSVLEPLTDTVITSPIASDVTSRSLAPSEYSSNGLPSDVGSRAVPLLQLESIE</sequence>
<evidence type="ECO:0000313" key="3">
    <source>
        <dbReference type="EMBL" id="EER16266.1"/>
    </source>
</evidence>